<evidence type="ECO:0000313" key="2">
    <source>
        <dbReference type="Proteomes" id="UP000594263"/>
    </source>
</evidence>
<reference evidence="1" key="1">
    <citation type="submission" date="2021-01" db="UniProtKB">
        <authorList>
            <consortium name="EnsemblPlants"/>
        </authorList>
    </citation>
    <scope>IDENTIFICATION</scope>
</reference>
<dbReference type="Gramene" id="Kaladp0018s0114.1.v1.1">
    <property type="protein sequence ID" value="Kaladp0018s0114.1.v1.1"/>
    <property type="gene ID" value="Kaladp0018s0114.v1.1"/>
</dbReference>
<accession>A0A7N0ZR73</accession>
<evidence type="ECO:0000313" key="1">
    <source>
        <dbReference type="EnsemblPlants" id="Kaladp0018s0114.1.v1.1"/>
    </source>
</evidence>
<dbReference type="EnsemblPlants" id="Kaladp0018s0114.1.v1.1">
    <property type="protein sequence ID" value="Kaladp0018s0114.1.v1.1"/>
    <property type="gene ID" value="Kaladp0018s0114.v1.1"/>
</dbReference>
<name>A0A7N0ZR73_KALFE</name>
<dbReference type="Proteomes" id="UP000594263">
    <property type="component" value="Unplaced"/>
</dbReference>
<protein>
    <submittedName>
        <fullName evidence="1">Uncharacterized protein</fullName>
    </submittedName>
</protein>
<organism evidence="1 2">
    <name type="scientific">Kalanchoe fedtschenkoi</name>
    <name type="common">Lavender scallops</name>
    <name type="synonym">South American air plant</name>
    <dbReference type="NCBI Taxonomy" id="63787"/>
    <lineage>
        <taxon>Eukaryota</taxon>
        <taxon>Viridiplantae</taxon>
        <taxon>Streptophyta</taxon>
        <taxon>Embryophyta</taxon>
        <taxon>Tracheophyta</taxon>
        <taxon>Spermatophyta</taxon>
        <taxon>Magnoliopsida</taxon>
        <taxon>eudicotyledons</taxon>
        <taxon>Gunneridae</taxon>
        <taxon>Pentapetalae</taxon>
        <taxon>Saxifragales</taxon>
        <taxon>Crassulaceae</taxon>
        <taxon>Kalanchoe</taxon>
    </lineage>
</organism>
<proteinExistence type="predicted"/>
<keyword evidence="2" id="KW-1185">Reference proteome</keyword>
<dbReference type="AlphaFoldDB" id="A0A7N0ZR73"/>
<sequence>MLSPQSYKHHQMVLLYVKLEKPCVSDAWWICVARRFVLKGDSYLVEQMRLRLLWLRPLCFLLLFYCSHFHSFTRPCCFLHKGLISDVMKISV</sequence>